<keyword evidence="1" id="KW-0805">Transcription regulation</keyword>
<accession>A0A9W6SG88</accession>
<dbReference type="GO" id="GO:0003700">
    <property type="term" value="F:DNA-binding transcription factor activity"/>
    <property type="evidence" value="ECO:0007669"/>
    <property type="project" value="InterPro"/>
</dbReference>
<sequence length="145" mass="15724">MSHHTQGETSYRQLAEELRQAVGRFVRATRARTDTLPPMRAEALGQLDREGPQTIAQLAAGRGVRHQSMSRMVAELEDLGLIEKIANPADGRGFVISLSPTGRAALDTDRAARRDHLAAAIAENLDDAERRALAAVPDLLAKLGH</sequence>
<keyword evidence="2" id="KW-0238">DNA-binding</keyword>
<evidence type="ECO:0000259" key="4">
    <source>
        <dbReference type="PROSITE" id="PS50995"/>
    </source>
</evidence>
<name>A0A9W6SG88_9ACTN</name>
<dbReference type="InterPro" id="IPR036388">
    <property type="entry name" value="WH-like_DNA-bd_sf"/>
</dbReference>
<dbReference type="InterPro" id="IPR000835">
    <property type="entry name" value="HTH_MarR-typ"/>
</dbReference>
<comment type="caution">
    <text evidence="5">The sequence shown here is derived from an EMBL/GenBank/DDBJ whole genome shotgun (WGS) entry which is preliminary data.</text>
</comment>
<dbReference type="AlphaFoldDB" id="A0A9W6SG88"/>
<evidence type="ECO:0000256" key="2">
    <source>
        <dbReference type="ARBA" id="ARBA00023125"/>
    </source>
</evidence>
<evidence type="ECO:0000256" key="1">
    <source>
        <dbReference type="ARBA" id="ARBA00023015"/>
    </source>
</evidence>
<proteinExistence type="predicted"/>
<dbReference type="InterPro" id="IPR023187">
    <property type="entry name" value="Tscrpt_reg_MarR-type_CS"/>
</dbReference>
<evidence type="ECO:0000313" key="5">
    <source>
        <dbReference type="EMBL" id="GLY92327.1"/>
    </source>
</evidence>
<keyword evidence="6" id="KW-1185">Reference proteome</keyword>
<gene>
    <name evidence="5" type="ORF">Airi02_102550</name>
</gene>
<reference evidence="5" key="1">
    <citation type="submission" date="2023-03" db="EMBL/GenBank/DDBJ databases">
        <title>Actinoallomurus iriomotensis NBRC 103684.</title>
        <authorList>
            <person name="Ichikawa N."/>
            <person name="Sato H."/>
            <person name="Tonouchi N."/>
        </authorList>
    </citation>
    <scope>NUCLEOTIDE SEQUENCE</scope>
    <source>
        <strain evidence="5">NBRC 103684</strain>
    </source>
</reference>
<dbReference type="PROSITE" id="PS50995">
    <property type="entry name" value="HTH_MARR_2"/>
    <property type="match status" value="1"/>
</dbReference>
<dbReference type="GO" id="GO:0003677">
    <property type="term" value="F:DNA binding"/>
    <property type="evidence" value="ECO:0007669"/>
    <property type="project" value="UniProtKB-KW"/>
</dbReference>
<dbReference type="EMBL" id="BSTK01000027">
    <property type="protein sequence ID" value="GLY92327.1"/>
    <property type="molecule type" value="Genomic_DNA"/>
</dbReference>
<dbReference type="Gene3D" id="1.10.287.100">
    <property type="match status" value="1"/>
</dbReference>
<evidence type="ECO:0000313" key="6">
    <source>
        <dbReference type="Proteomes" id="UP001165074"/>
    </source>
</evidence>
<dbReference type="PANTHER" id="PTHR39515">
    <property type="entry name" value="CONSERVED PROTEIN"/>
    <property type="match status" value="1"/>
</dbReference>
<dbReference type="SMART" id="SM00347">
    <property type="entry name" value="HTH_MARR"/>
    <property type="match status" value="1"/>
</dbReference>
<dbReference type="SUPFAM" id="SSF46785">
    <property type="entry name" value="Winged helix' DNA-binding domain"/>
    <property type="match status" value="1"/>
</dbReference>
<dbReference type="Pfam" id="PF12802">
    <property type="entry name" value="MarR_2"/>
    <property type="match status" value="1"/>
</dbReference>
<dbReference type="InterPro" id="IPR036390">
    <property type="entry name" value="WH_DNA-bd_sf"/>
</dbReference>
<evidence type="ECO:0000256" key="3">
    <source>
        <dbReference type="ARBA" id="ARBA00023163"/>
    </source>
</evidence>
<organism evidence="5 6">
    <name type="scientific">Actinoallomurus iriomotensis</name>
    <dbReference type="NCBI Taxonomy" id="478107"/>
    <lineage>
        <taxon>Bacteria</taxon>
        <taxon>Bacillati</taxon>
        <taxon>Actinomycetota</taxon>
        <taxon>Actinomycetes</taxon>
        <taxon>Streptosporangiales</taxon>
        <taxon>Thermomonosporaceae</taxon>
        <taxon>Actinoallomurus</taxon>
    </lineage>
</organism>
<dbReference type="PROSITE" id="PS01117">
    <property type="entry name" value="HTH_MARR_1"/>
    <property type="match status" value="1"/>
</dbReference>
<dbReference type="RefSeq" id="WP_285584441.1">
    <property type="nucleotide sequence ID" value="NZ_BSTK01000027.1"/>
</dbReference>
<dbReference type="Proteomes" id="UP001165074">
    <property type="component" value="Unassembled WGS sequence"/>
</dbReference>
<feature type="domain" description="HTH marR-type" evidence="4">
    <location>
        <begin position="11"/>
        <end position="145"/>
    </location>
</feature>
<dbReference type="Gene3D" id="1.10.10.10">
    <property type="entry name" value="Winged helix-like DNA-binding domain superfamily/Winged helix DNA-binding domain"/>
    <property type="match status" value="1"/>
</dbReference>
<dbReference type="PANTHER" id="PTHR39515:SF2">
    <property type="entry name" value="HTH-TYPE TRANSCRIPTIONAL REGULATOR RV0880"/>
    <property type="match status" value="1"/>
</dbReference>
<dbReference type="InterPro" id="IPR052526">
    <property type="entry name" value="HTH-type_Bedaq_tolerance"/>
</dbReference>
<keyword evidence="3" id="KW-0804">Transcription</keyword>
<protein>
    <submittedName>
        <fullName evidence="5">MarR family transcriptional regulator</fullName>
    </submittedName>
</protein>